<organism evidence="1">
    <name type="scientific">marine sediment metagenome</name>
    <dbReference type="NCBI Taxonomy" id="412755"/>
    <lineage>
        <taxon>unclassified sequences</taxon>
        <taxon>metagenomes</taxon>
        <taxon>ecological metagenomes</taxon>
    </lineage>
</organism>
<dbReference type="EMBL" id="BART01016196">
    <property type="protein sequence ID" value="GAG78686.1"/>
    <property type="molecule type" value="Genomic_DNA"/>
</dbReference>
<evidence type="ECO:0000313" key="1">
    <source>
        <dbReference type="EMBL" id="GAG78686.1"/>
    </source>
</evidence>
<feature type="non-terminal residue" evidence="1">
    <location>
        <position position="1"/>
    </location>
</feature>
<comment type="caution">
    <text evidence="1">The sequence shown here is derived from an EMBL/GenBank/DDBJ whole genome shotgun (WGS) entry which is preliminary data.</text>
</comment>
<dbReference type="AlphaFoldDB" id="X1C2S1"/>
<proteinExistence type="predicted"/>
<sequence>IVINEQDFTKTSNIWGIKNKESGTNTNRIVLFRKEV</sequence>
<reference evidence="1" key="1">
    <citation type="journal article" date="2014" name="Front. Microbiol.">
        <title>High frequency of phylogenetically diverse reductive dehalogenase-homologous genes in deep subseafloor sedimentary metagenomes.</title>
        <authorList>
            <person name="Kawai M."/>
            <person name="Futagami T."/>
            <person name="Toyoda A."/>
            <person name="Takaki Y."/>
            <person name="Nishi S."/>
            <person name="Hori S."/>
            <person name="Arai W."/>
            <person name="Tsubouchi T."/>
            <person name="Morono Y."/>
            <person name="Uchiyama I."/>
            <person name="Ito T."/>
            <person name="Fujiyama A."/>
            <person name="Inagaki F."/>
            <person name="Takami H."/>
        </authorList>
    </citation>
    <scope>NUCLEOTIDE SEQUENCE</scope>
    <source>
        <strain evidence="1">Expedition CK06-06</strain>
    </source>
</reference>
<protein>
    <submittedName>
        <fullName evidence="1">Uncharacterized protein</fullName>
    </submittedName>
</protein>
<name>X1C2S1_9ZZZZ</name>
<gene>
    <name evidence="1" type="ORF">S01H4_31223</name>
</gene>
<accession>X1C2S1</accession>